<sequence>MLHLTRWKLPEKTARVNRLSCKCPMPGTGKMVNILSTVYLALASGSDALYVGRGRNF</sequence>
<gene>
    <name evidence="1" type="ORF">NCTC12998_04780</name>
</gene>
<organism evidence="1 2">
    <name type="scientific">Raoultella planticola</name>
    <name type="common">Klebsiella planticola</name>
    <dbReference type="NCBI Taxonomy" id="575"/>
    <lineage>
        <taxon>Bacteria</taxon>
        <taxon>Pseudomonadati</taxon>
        <taxon>Pseudomonadota</taxon>
        <taxon>Gammaproteobacteria</taxon>
        <taxon>Enterobacterales</taxon>
        <taxon>Enterobacteriaceae</taxon>
        <taxon>Klebsiella/Raoultella group</taxon>
        <taxon>Raoultella</taxon>
    </lineage>
</organism>
<dbReference type="EMBL" id="CAADJE010000025">
    <property type="protein sequence ID" value="VFS76106.1"/>
    <property type="molecule type" value="Genomic_DNA"/>
</dbReference>
<dbReference type="Proteomes" id="UP000345637">
    <property type="component" value="Unassembled WGS sequence"/>
</dbReference>
<proteinExistence type="predicted"/>
<reference evidence="1 2" key="1">
    <citation type="submission" date="2019-03" db="EMBL/GenBank/DDBJ databases">
        <authorList>
            <consortium name="Pathogen Informatics"/>
        </authorList>
    </citation>
    <scope>NUCLEOTIDE SEQUENCE [LARGE SCALE GENOMIC DNA]</scope>
    <source>
        <strain evidence="1 2">NCTC12998</strain>
    </source>
</reference>
<protein>
    <submittedName>
        <fullName evidence="1">Uncharacterized protein</fullName>
    </submittedName>
</protein>
<dbReference type="AlphaFoldDB" id="A0A2X2F1R6"/>
<evidence type="ECO:0000313" key="2">
    <source>
        <dbReference type="Proteomes" id="UP000345637"/>
    </source>
</evidence>
<evidence type="ECO:0000313" key="1">
    <source>
        <dbReference type="EMBL" id="VFS76106.1"/>
    </source>
</evidence>
<name>A0A2X2F1R6_RAOPL</name>
<accession>A0A2X2F1R6</accession>